<dbReference type="InterPro" id="IPR027417">
    <property type="entry name" value="P-loop_NTPase"/>
</dbReference>
<reference evidence="6" key="1">
    <citation type="submission" date="2020-02" db="EMBL/GenBank/DDBJ databases">
        <authorList>
            <person name="Meier V. D."/>
        </authorList>
    </citation>
    <scope>NUCLEOTIDE SEQUENCE</scope>
    <source>
        <strain evidence="6">AVDCRST_MAG08</strain>
    </source>
</reference>
<dbReference type="InterPro" id="IPR003593">
    <property type="entry name" value="AAA+_ATPase"/>
</dbReference>
<keyword evidence="3" id="KW-0547">Nucleotide-binding</keyword>
<comment type="similarity">
    <text evidence="1">Belongs to the ABC transporter superfamily.</text>
</comment>
<dbReference type="EMBL" id="CADCTG010000189">
    <property type="protein sequence ID" value="CAA9258728.1"/>
    <property type="molecule type" value="Genomic_DNA"/>
</dbReference>
<name>A0A6J4IT23_9PROT</name>
<evidence type="ECO:0000256" key="2">
    <source>
        <dbReference type="ARBA" id="ARBA00022448"/>
    </source>
</evidence>
<organism evidence="6">
    <name type="scientific">uncultured Acetobacteraceae bacterium</name>
    <dbReference type="NCBI Taxonomy" id="169975"/>
    <lineage>
        <taxon>Bacteria</taxon>
        <taxon>Pseudomonadati</taxon>
        <taxon>Pseudomonadota</taxon>
        <taxon>Alphaproteobacteria</taxon>
        <taxon>Acetobacterales</taxon>
        <taxon>Acetobacteraceae</taxon>
        <taxon>environmental samples</taxon>
    </lineage>
</organism>
<evidence type="ECO:0000259" key="5">
    <source>
        <dbReference type="PROSITE" id="PS50893"/>
    </source>
</evidence>
<dbReference type="Gene3D" id="3.40.50.300">
    <property type="entry name" value="P-loop containing nucleotide triphosphate hydrolases"/>
    <property type="match status" value="1"/>
</dbReference>
<dbReference type="PROSITE" id="PS00211">
    <property type="entry name" value="ABC_TRANSPORTER_1"/>
    <property type="match status" value="1"/>
</dbReference>
<dbReference type="GO" id="GO:0016887">
    <property type="term" value="F:ATP hydrolysis activity"/>
    <property type="evidence" value="ECO:0007669"/>
    <property type="project" value="InterPro"/>
</dbReference>
<dbReference type="CDD" id="cd03293">
    <property type="entry name" value="ABC_NrtD_SsuB_transporters"/>
    <property type="match status" value="1"/>
</dbReference>
<dbReference type="AlphaFoldDB" id="A0A6J4IT23"/>
<dbReference type="SMART" id="SM00382">
    <property type="entry name" value="AAA"/>
    <property type="match status" value="1"/>
</dbReference>
<evidence type="ECO:0000256" key="3">
    <source>
        <dbReference type="ARBA" id="ARBA00022741"/>
    </source>
</evidence>
<dbReference type="GO" id="GO:0005524">
    <property type="term" value="F:ATP binding"/>
    <property type="evidence" value="ECO:0007669"/>
    <property type="project" value="UniProtKB-KW"/>
</dbReference>
<keyword evidence="2" id="KW-0813">Transport</keyword>
<dbReference type="Pfam" id="PF00005">
    <property type="entry name" value="ABC_tran"/>
    <property type="match status" value="1"/>
</dbReference>
<dbReference type="PANTHER" id="PTHR42788">
    <property type="entry name" value="TAURINE IMPORT ATP-BINDING PROTEIN-RELATED"/>
    <property type="match status" value="1"/>
</dbReference>
<dbReference type="InterPro" id="IPR050166">
    <property type="entry name" value="ABC_transporter_ATP-bind"/>
</dbReference>
<gene>
    <name evidence="6" type="ORF">AVDCRST_MAG08-2564</name>
</gene>
<evidence type="ECO:0000313" key="6">
    <source>
        <dbReference type="EMBL" id="CAA9258728.1"/>
    </source>
</evidence>
<dbReference type="InterPro" id="IPR017871">
    <property type="entry name" value="ABC_transporter-like_CS"/>
</dbReference>
<evidence type="ECO:0000256" key="1">
    <source>
        <dbReference type="ARBA" id="ARBA00005417"/>
    </source>
</evidence>
<protein>
    <submittedName>
        <fullName evidence="6">Nitrate ABC transporter, ATP-binding protein</fullName>
    </submittedName>
</protein>
<keyword evidence="4 6" id="KW-0067">ATP-binding</keyword>
<proteinExistence type="inferred from homology"/>
<dbReference type="PROSITE" id="PS50893">
    <property type="entry name" value="ABC_TRANSPORTER_2"/>
    <property type="match status" value="1"/>
</dbReference>
<dbReference type="SUPFAM" id="SSF52540">
    <property type="entry name" value="P-loop containing nucleoside triphosphate hydrolases"/>
    <property type="match status" value="1"/>
</dbReference>
<dbReference type="InterPro" id="IPR003439">
    <property type="entry name" value="ABC_transporter-like_ATP-bd"/>
</dbReference>
<feature type="domain" description="ABC transporter" evidence="5">
    <location>
        <begin position="2"/>
        <end position="234"/>
    </location>
</feature>
<sequence>MIRLDAVGKTFRGRDGVPVEALRDVSLDVAAGEFVAIVGASGCGKSTLLRMVAGLVAASTGTVALDGEAVAGPRAETAMVFQAPTLLPWADVLRNVTFPLRLMRRAGAGTEEKARALLDVAGLAGFESKLPRELSGGMQQRVAICRALVQEPRVLLADEPFGALDALTREEMSLELLRLWAARRMAVLFVTHSIPEAVLLADRVVVMSPRPGRVADVVEVGLPRPRSFDQEASDEFHRCARRIRDRIFGERAARAA</sequence>
<accession>A0A6J4IT23</accession>
<dbReference type="PANTHER" id="PTHR42788:SF13">
    <property type="entry name" value="ALIPHATIC SULFONATES IMPORT ATP-BINDING PROTEIN SSUB"/>
    <property type="match status" value="1"/>
</dbReference>
<evidence type="ECO:0000256" key="4">
    <source>
        <dbReference type="ARBA" id="ARBA00022840"/>
    </source>
</evidence>